<organism evidence="1">
    <name type="scientific">Xenorhabdus bovienii str. feltiae Moldova</name>
    <dbReference type="NCBI Taxonomy" id="1398200"/>
    <lineage>
        <taxon>Bacteria</taxon>
        <taxon>Pseudomonadati</taxon>
        <taxon>Pseudomonadota</taxon>
        <taxon>Gammaproteobacteria</taxon>
        <taxon>Enterobacterales</taxon>
        <taxon>Morganellaceae</taxon>
        <taxon>Xenorhabdus</taxon>
    </lineage>
</organism>
<dbReference type="Proteomes" id="UP000028487">
    <property type="component" value="Unassembled WGS sequence"/>
</dbReference>
<comment type="caution">
    <text evidence="1">The sequence shown here is derived from an EMBL/GenBank/DDBJ whole genome shotgun (WGS) entry which is preliminary data.</text>
</comment>
<dbReference type="HOGENOM" id="CLU_198451_0_0_6"/>
<gene>
    <name evidence="1" type="ORF">XBFM1_1730011</name>
</gene>
<evidence type="ECO:0000313" key="1">
    <source>
        <dbReference type="EMBL" id="CDH00623.1"/>
    </source>
</evidence>
<dbReference type="AlphaFoldDB" id="A0A077NQD0"/>
<reference evidence="1" key="1">
    <citation type="submission" date="2013-07" db="EMBL/GenBank/DDBJ databases">
        <title>Sub-species coevolution in mutualistic symbiosis.</title>
        <authorList>
            <person name="Murfin K."/>
            <person name="Klassen J."/>
            <person name="Lee M."/>
            <person name="Forst S."/>
            <person name="Stock P."/>
            <person name="Goodrich-Blair H."/>
        </authorList>
    </citation>
    <scope>NUCLEOTIDE SEQUENCE [LARGE SCALE GENOMIC DNA]</scope>
    <source>
        <strain evidence="1">Feltiae Moldova</strain>
    </source>
</reference>
<name>A0A077NQD0_XENBV</name>
<accession>A0A077NQD0</accession>
<protein>
    <submittedName>
        <fullName evidence="1">Uncharacterized protein</fullName>
    </submittedName>
</protein>
<dbReference type="EMBL" id="CBSV010000083">
    <property type="protein sequence ID" value="CDH00623.1"/>
    <property type="molecule type" value="Genomic_DNA"/>
</dbReference>
<proteinExistence type="predicted"/>
<sequence>MAKIASNSLIFIQTPNSGSAYNLSTYNIGMQNPMSENRTLRVTIGYSQNLHNSIRGVPKRVS</sequence>